<evidence type="ECO:0000256" key="1">
    <source>
        <dbReference type="SAM" id="MobiDB-lite"/>
    </source>
</evidence>
<feature type="region of interest" description="Disordered" evidence="1">
    <location>
        <begin position="22"/>
        <end position="42"/>
    </location>
</feature>
<proteinExistence type="predicted"/>
<sequence>MARRGHKQHQRAMVDLSRHQGRICDGRSSTGSKMRHSVSRHLGGHRVRGDCWSSARARTYTSVMSGSSPAVSQYGRVMRRRVDGEVLRGGDRWRRDRGERYQQRRGAHRCCRARGRRTRSPHMAWERGWGGGEWLEDIGAELLGCLALTGREGSGGAAGS</sequence>
<dbReference type="AlphaFoldDB" id="A0A0A9CDT4"/>
<protein>
    <submittedName>
        <fullName evidence="2">Uncharacterized protein</fullName>
    </submittedName>
</protein>
<organism evidence="2">
    <name type="scientific">Arundo donax</name>
    <name type="common">Giant reed</name>
    <name type="synonym">Donax arundinaceus</name>
    <dbReference type="NCBI Taxonomy" id="35708"/>
    <lineage>
        <taxon>Eukaryota</taxon>
        <taxon>Viridiplantae</taxon>
        <taxon>Streptophyta</taxon>
        <taxon>Embryophyta</taxon>
        <taxon>Tracheophyta</taxon>
        <taxon>Spermatophyta</taxon>
        <taxon>Magnoliopsida</taxon>
        <taxon>Liliopsida</taxon>
        <taxon>Poales</taxon>
        <taxon>Poaceae</taxon>
        <taxon>PACMAD clade</taxon>
        <taxon>Arundinoideae</taxon>
        <taxon>Arundineae</taxon>
        <taxon>Arundo</taxon>
    </lineage>
</organism>
<dbReference type="EMBL" id="GBRH01223401">
    <property type="protein sequence ID" value="JAD74494.1"/>
    <property type="molecule type" value="Transcribed_RNA"/>
</dbReference>
<feature type="compositionally biased region" description="Basic residues" evidence="1">
    <location>
        <begin position="33"/>
        <end position="42"/>
    </location>
</feature>
<reference evidence="2" key="2">
    <citation type="journal article" date="2015" name="Data Brief">
        <title>Shoot transcriptome of the giant reed, Arundo donax.</title>
        <authorList>
            <person name="Barrero R.A."/>
            <person name="Guerrero F.D."/>
            <person name="Moolhuijzen P."/>
            <person name="Goolsby J.A."/>
            <person name="Tidwell J."/>
            <person name="Bellgard S.E."/>
            <person name="Bellgard M.I."/>
        </authorList>
    </citation>
    <scope>NUCLEOTIDE SEQUENCE</scope>
    <source>
        <tissue evidence="2">Shoot tissue taken approximately 20 cm above the soil surface</tissue>
    </source>
</reference>
<accession>A0A0A9CDT4</accession>
<reference evidence="2" key="1">
    <citation type="submission" date="2014-09" db="EMBL/GenBank/DDBJ databases">
        <authorList>
            <person name="Magalhaes I.L.F."/>
            <person name="Oliveira U."/>
            <person name="Santos F.R."/>
            <person name="Vidigal T.H.D.A."/>
            <person name="Brescovit A.D."/>
            <person name="Santos A.J."/>
        </authorList>
    </citation>
    <scope>NUCLEOTIDE SEQUENCE</scope>
    <source>
        <tissue evidence="2">Shoot tissue taken approximately 20 cm above the soil surface</tissue>
    </source>
</reference>
<name>A0A0A9CDT4_ARUDO</name>
<evidence type="ECO:0000313" key="2">
    <source>
        <dbReference type="EMBL" id="JAD74494.1"/>
    </source>
</evidence>